<dbReference type="Pfam" id="PF22920">
    <property type="entry name" value="UvrC_RNaseH"/>
    <property type="match status" value="1"/>
</dbReference>
<dbReference type="PANTHER" id="PTHR30562:SF1">
    <property type="entry name" value="UVRABC SYSTEM PROTEIN C"/>
    <property type="match status" value="1"/>
</dbReference>
<dbReference type="Pfam" id="PF08459">
    <property type="entry name" value="UvrC_RNaseH_dom"/>
    <property type="match status" value="1"/>
</dbReference>
<gene>
    <name evidence="3" type="primary">uvrC_34</name>
    <name evidence="3" type="ORF">SDC9_111957</name>
</gene>
<dbReference type="GO" id="GO:0009381">
    <property type="term" value="F:excinuclease ABC activity"/>
    <property type="evidence" value="ECO:0007669"/>
    <property type="project" value="InterPro"/>
</dbReference>
<dbReference type="InterPro" id="IPR001943">
    <property type="entry name" value="UVR_dom"/>
</dbReference>
<dbReference type="NCBIfam" id="TIGR00194">
    <property type="entry name" value="uvrC"/>
    <property type="match status" value="1"/>
</dbReference>
<feature type="domain" description="UvrC family homology region profile" evidence="2">
    <location>
        <begin position="42"/>
        <end position="270"/>
    </location>
</feature>
<dbReference type="Gene3D" id="1.10.150.20">
    <property type="entry name" value="5' to 3' exonuclease, C-terminal subdomain"/>
    <property type="match status" value="1"/>
</dbReference>
<dbReference type="AlphaFoldDB" id="A0A645BI58"/>
<dbReference type="Gene3D" id="3.30.420.340">
    <property type="entry name" value="UvrC, RNAse H endonuclease domain"/>
    <property type="match status" value="1"/>
</dbReference>
<dbReference type="PANTHER" id="PTHR30562">
    <property type="entry name" value="UVRC/OXIDOREDUCTASE"/>
    <property type="match status" value="1"/>
</dbReference>
<dbReference type="GO" id="GO:0009380">
    <property type="term" value="C:excinuclease repair complex"/>
    <property type="evidence" value="ECO:0007669"/>
    <property type="project" value="InterPro"/>
</dbReference>
<comment type="caution">
    <text evidence="3">The sequence shown here is derived from an EMBL/GenBank/DDBJ whole genome shotgun (WGS) entry which is preliminary data.</text>
</comment>
<dbReference type="InterPro" id="IPR010994">
    <property type="entry name" value="RuvA_2-like"/>
</dbReference>
<dbReference type="InterPro" id="IPR038476">
    <property type="entry name" value="UvrC_RNase_H_dom_sf"/>
</dbReference>
<accession>A0A645BI58</accession>
<dbReference type="PROSITE" id="PS50151">
    <property type="entry name" value="UVR"/>
    <property type="match status" value="1"/>
</dbReference>
<dbReference type="InterPro" id="IPR004791">
    <property type="entry name" value="UvrC"/>
</dbReference>
<dbReference type="PROSITE" id="PS50165">
    <property type="entry name" value="UVRC"/>
    <property type="match status" value="1"/>
</dbReference>
<sequence length="392" mass="43702">MERAAEELRFEQAALLRDRLKAIELLGKRQKVVSGALADTDVVGFHRGAAKSCFVVLHYLDGELAAKDMELLESPPGEEAEGDIVAALVKQYYNGRGVLPRQILLPCETEEEILITRMLSEAAGRRVQIITPQRGAKMELIRLANLNGAEEVERATTREERRSRLLEALGKLLDLPEPPRRIEAFDISNTGASDIVSSMTVFQDARPLKRDYRRFIIKEITGPDDYAAMAETLRRRFRRYGEGDEKFSARPDLLLIDGGAGHVSTAVGVLRELGLDIPAYGMVKDGRHRTHALVSPQGQLVGIQFNPALFALIGQIQEETHRFAIEFHRARRARSTRASVLDEIPGIGEGRKAALLKQFKSLKAIRGASLEELEAVVPKPAARAVYDYFREE</sequence>
<organism evidence="3">
    <name type="scientific">bioreactor metagenome</name>
    <dbReference type="NCBI Taxonomy" id="1076179"/>
    <lineage>
        <taxon>unclassified sequences</taxon>
        <taxon>metagenomes</taxon>
        <taxon>ecological metagenomes</taxon>
    </lineage>
</organism>
<dbReference type="GO" id="GO:0006289">
    <property type="term" value="P:nucleotide-excision repair"/>
    <property type="evidence" value="ECO:0007669"/>
    <property type="project" value="InterPro"/>
</dbReference>
<dbReference type="SUPFAM" id="SSF46600">
    <property type="entry name" value="C-terminal UvrC-binding domain of UvrB"/>
    <property type="match status" value="1"/>
</dbReference>
<evidence type="ECO:0000259" key="1">
    <source>
        <dbReference type="PROSITE" id="PS50151"/>
    </source>
</evidence>
<feature type="domain" description="UVR" evidence="1">
    <location>
        <begin position="1"/>
        <end position="26"/>
    </location>
</feature>
<dbReference type="InterPro" id="IPR001162">
    <property type="entry name" value="UvrC_RNase_H_dom"/>
</dbReference>
<proteinExistence type="predicted"/>
<dbReference type="EMBL" id="VSSQ01020311">
    <property type="protein sequence ID" value="MPM65065.1"/>
    <property type="molecule type" value="Genomic_DNA"/>
</dbReference>
<dbReference type="InterPro" id="IPR036876">
    <property type="entry name" value="UVR_dom_sf"/>
</dbReference>
<name>A0A645BI58_9ZZZZ</name>
<dbReference type="InterPro" id="IPR050066">
    <property type="entry name" value="UvrABC_protein_C"/>
</dbReference>
<dbReference type="SUPFAM" id="SSF47781">
    <property type="entry name" value="RuvA domain 2-like"/>
    <property type="match status" value="1"/>
</dbReference>
<evidence type="ECO:0000313" key="3">
    <source>
        <dbReference type="EMBL" id="MPM65065.1"/>
    </source>
</evidence>
<evidence type="ECO:0000259" key="2">
    <source>
        <dbReference type="PROSITE" id="PS50165"/>
    </source>
</evidence>
<protein>
    <submittedName>
        <fullName evidence="3">UvrABC system protein C</fullName>
    </submittedName>
</protein>
<dbReference type="Pfam" id="PF02151">
    <property type="entry name" value="UVR"/>
    <property type="match status" value="1"/>
</dbReference>
<reference evidence="3" key="1">
    <citation type="submission" date="2019-08" db="EMBL/GenBank/DDBJ databases">
        <authorList>
            <person name="Kucharzyk K."/>
            <person name="Murdoch R.W."/>
            <person name="Higgins S."/>
            <person name="Loffler F."/>
        </authorList>
    </citation>
    <scope>NUCLEOTIDE SEQUENCE</scope>
</reference>